<dbReference type="NCBIfam" id="TIGR02799">
    <property type="entry name" value="thio_ybgC"/>
    <property type="match status" value="1"/>
</dbReference>
<dbReference type="InterPro" id="IPR014166">
    <property type="entry name" value="Tol-Pal_acyl-CoA_thioesterase"/>
</dbReference>
<evidence type="ECO:0000313" key="6">
    <source>
        <dbReference type="EMBL" id="CAQ85051.1"/>
    </source>
</evidence>
<keyword evidence="5" id="KW-0472">Membrane</keyword>
<keyword evidence="5" id="KW-0812">Transmembrane</keyword>
<gene>
    <name evidence="6" type="ordered locus">PAU_02963</name>
</gene>
<evidence type="ECO:0000256" key="2">
    <source>
        <dbReference type="ARBA" id="ARBA00022801"/>
    </source>
</evidence>
<dbReference type="Pfam" id="PF13279">
    <property type="entry name" value="4HBT_2"/>
    <property type="match status" value="1"/>
</dbReference>
<dbReference type="CDD" id="cd00586">
    <property type="entry name" value="4HBT"/>
    <property type="match status" value="1"/>
</dbReference>
<evidence type="ECO:0000256" key="5">
    <source>
        <dbReference type="SAM" id="Phobius"/>
    </source>
</evidence>
<protein>
    <recommendedName>
        <fullName evidence="4">Acyl-CoA thioester hydrolase YbgC</fullName>
    </recommendedName>
</protein>
<dbReference type="AlphaFoldDB" id="C7BS21"/>
<organism evidence="6 7">
    <name type="scientific">Photorhabdus asymbiotica subsp. asymbiotica (strain ATCC 43949 / 3105-77)</name>
    <name type="common">Xenorhabdus luminescens (strain 2)</name>
    <dbReference type="NCBI Taxonomy" id="553480"/>
    <lineage>
        <taxon>Bacteria</taxon>
        <taxon>Pseudomonadati</taxon>
        <taxon>Pseudomonadota</taxon>
        <taxon>Gammaproteobacteria</taxon>
        <taxon>Enterobacterales</taxon>
        <taxon>Morganellaceae</taxon>
        <taxon>Photorhabdus</taxon>
    </lineage>
</organism>
<evidence type="ECO:0000256" key="3">
    <source>
        <dbReference type="ARBA" id="ARBA00054841"/>
    </source>
</evidence>
<dbReference type="InterPro" id="IPR006684">
    <property type="entry name" value="YbgC/YbaW"/>
</dbReference>
<dbReference type="Proteomes" id="UP000002747">
    <property type="component" value="Chromosome"/>
</dbReference>
<dbReference type="NCBIfam" id="TIGR00051">
    <property type="entry name" value="YbgC/FadM family acyl-CoA thioesterase"/>
    <property type="match status" value="1"/>
</dbReference>
<comment type="similarity">
    <text evidence="1">Belongs to the 4-hydroxybenzoyl-CoA thioesterase family.</text>
</comment>
<dbReference type="STRING" id="291112.PAU_02963"/>
<dbReference type="GO" id="GO:0047617">
    <property type="term" value="F:fatty acyl-CoA hydrolase activity"/>
    <property type="evidence" value="ECO:0007669"/>
    <property type="project" value="TreeGrafter"/>
</dbReference>
<reference evidence="6 7" key="1">
    <citation type="journal article" date="2009" name="BMC Genomics">
        <title>Comparative genomics of the emerging human pathogen Photorhabdus asymbiotica with the insect pathogen Photorhabdus luminescens.</title>
        <authorList>
            <person name="Wilkinson P."/>
            <person name="Waterfield N.R."/>
            <person name="Crossman L."/>
            <person name="Corton C."/>
            <person name="Sanchez-Contreras M."/>
            <person name="Vlisidou I."/>
            <person name="Barron A."/>
            <person name="Bignell A."/>
            <person name="Clark L."/>
            <person name="Ormond D."/>
            <person name="Mayho M."/>
            <person name="Bason N."/>
            <person name="Smith F."/>
            <person name="Simmonds M."/>
            <person name="Churcher C."/>
            <person name="Harris D."/>
            <person name="Thompson N.R."/>
            <person name="Quail M."/>
            <person name="Parkhill J."/>
            <person name="ffrench-Constant R.H."/>
        </authorList>
    </citation>
    <scope>NUCLEOTIDE SEQUENCE [LARGE SCALE GENOMIC DNA]</scope>
    <source>
        <strain evidence="7">ATCC 43949 / 3105-77</strain>
    </source>
</reference>
<sequence>MGYLIHKFFICTLFQSRIVLSIVAALIRLILGLKVSNTLFRWPVRVYFEDTDAGGVVYNARYVAFYERARTEMLRHRGIHQQRLLDEQIGFVVRRIVVDYHVPARLDDMLEVQSEITDIRRASLTFIQRIVDGNGKVLNSAEVLVACVNTSQMKPIALPKSIVAEFK</sequence>
<dbReference type="FunFam" id="3.10.129.10:FF:000004">
    <property type="entry name" value="Tol-pal system-associated acyl-CoA thioesterase"/>
    <property type="match status" value="1"/>
</dbReference>
<dbReference type="EMBL" id="FM162591">
    <property type="protein sequence ID" value="CAQ85051.1"/>
    <property type="molecule type" value="Genomic_DNA"/>
</dbReference>
<dbReference type="KEGG" id="pay:PAU_02963"/>
<evidence type="ECO:0000256" key="4">
    <source>
        <dbReference type="ARBA" id="ARBA00072727"/>
    </source>
</evidence>
<comment type="function">
    <text evidence="3">Thioesterase that appears to be involved in phospholipid metabolism. Some specific acyl-ACPs could be physiological substrates. Displays acyl-CoA thioesterase activity on malonyl-CoA in vitro, catalyzing the hydrolysis of the thioester bond.</text>
</comment>
<feature type="transmembrane region" description="Helical" evidence="5">
    <location>
        <begin position="6"/>
        <end position="31"/>
    </location>
</feature>
<dbReference type="InterPro" id="IPR050563">
    <property type="entry name" value="4-hydroxybenzoyl-CoA_TE"/>
</dbReference>
<keyword evidence="5" id="KW-1133">Transmembrane helix</keyword>
<name>C7BS21_PHOAA</name>
<evidence type="ECO:0000256" key="1">
    <source>
        <dbReference type="ARBA" id="ARBA00005953"/>
    </source>
</evidence>
<dbReference type="PANTHER" id="PTHR31793:SF37">
    <property type="entry name" value="ACYL-COA THIOESTER HYDROLASE YBGC"/>
    <property type="match status" value="1"/>
</dbReference>
<dbReference type="eggNOG" id="COG0824">
    <property type="taxonomic scope" value="Bacteria"/>
</dbReference>
<dbReference type="NCBIfam" id="NF008065">
    <property type="entry name" value="PRK10800.1"/>
    <property type="match status" value="1"/>
</dbReference>
<dbReference type="Gene3D" id="3.10.129.10">
    <property type="entry name" value="Hotdog Thioesterase"/>
    <property type="match status" value="1"/>
</dbReference>
<evidence type="ECO:0000313" key="7">
    <source>
        <dbReference type="Proteomes" id="UP000002747"/>
    </source>
</evidence>
<dbReference type="PANTHER" id="PTHR31793">
    <property type="entry name" value="4-HYDROXYBENZOYL-COA THIOESTERASE FAMILY MEMBER"/>
    <property type="match status" value="1"/>
</dbReference>
<dbReference type="InterPro" id="IPR029069">
    <property type="entry name" value="HotDog_dom_sf"/>
</dbReference>
<proteinExistence type="inferred from homology"/>
<accession>C7BS21</accession>
<keyword evidence="2" id="KW-0378">Hydrolase</keyword>
<dbReference type="SUPFAM" id="SSF54637">
    <property type="entry name" value="Thioesterase/thiol ester dehydrase-isomerase"/>
    <property type="match status" value="1"/>
</dbReference>